<comment type="similarity">
    <text evidence="2">Belongs to the ROK (NagC/XylR) family.</text>
</comment>
<evidence type="ECO:0000313" key="5">
    <source>
        <dbReference type="Proteomes" id="UP001060164"/>
    </source>
</evidence>
<sequence>MLTMRNDITKVKEINTEFIKSALKSLGMATKAQIADTTGISVATCGKILNELCTTGEVQEAEITSGGYGRPAKSYVYNGDYAMVACLYVETDRGKIKLSVMVSNLLGEVQEEYVKEIEDVTSGTIEDALAELAEKYDKLRAAAVGIPGYITGDRIGLCNFASLIGVPLQKILQEKFPDIRTLVENDMNAAAFGFYQNNSRNENDTIAFVYSPLEPLTGVDRQDTKVLSNEQKRLLNIGVDFGAGFVSGGRILRGATGFAGEVAFLPAPHLENLNTTENRLKMAAHIIESIVPILNPGTVALAGGFFDAENIEKIQKQCLELIEPQHMPHIILRSDIHDDYVNGLLNLALAELSCSVALVERQF</sequence>
<dbReference type="EMBL" id="CP102290">
    <property type="protein sequence ID" value="UWP61027.1"/>
    <property type="molecule type" value="Genomic_DNA"/>
</dbReference>
<dbReference type="Gene3D" id="1.10.10.10">
    <property type="entry name" value="Winged helix-like DNA-binding domain superfamily/Winged helix DNA-binding domain"/>
    <property type="match status" value="1"/>
</dbReference>
<keyword evidence="3" id="KW-0119">Carbohydrate metabolism</keyword>
<keyword evidence="5" id="KW-1185">Reference proteome</keyword>
<dbReference type="Proteomes" id="UP001060164">
    <property type="component" value="Chromosome"/>
</dbReference>
<comment type="function">
    <text evidence="1">Transcriptional repressor of xylose-utilizing enzymes.</text>
</comment>
<dbReference type="InterPro" id="IPR043129">
    <property type="entry name" value="ATPase_NBD"/>
</dbReference>
<evidence type="ECO:0000256" key="2">
    <source>
        <dbReference type="ARBA" id="ARBA00006479"/>
    </source>
</evidence>
<evidence type="ECO:0000256" key="3">
    <source>
        <dbReference type="ARBA" id="ARBA00022629"/>
    </source>
</evidence>
<dbReference type="CDD" id="cd23763">
    <property type="entry name" value="ASKHA_ATPase_ROK"/>
    <property type="match status" value="1"/>
</dbReference>
<dbReference type="RefSeq" id="WP_028529914.1">
    <property type="nucleotide sequence ID" value="NZ_CABLBR010000036.1"/>
</dbReference>
<organism evidence="4 5">
    <name type="scientific">Ruminococcus gauvreauii</name>
    <dbReference type="NCBI Taxonomy" id="438033"/>
    <lineage>
        <taxon>Bacteria</taxon>
        <taxon>Bacillati</taxon>
        <taxon>Bacillota</taxon>
        <taxon>Clostridia</taxon>
        <taxon>Eubacteriales</taxon>
        <taxon>Oscillospiraceae</taxon>
        <taxon>Ruminococcus</taxon>
    </lineage>
</organism>
<accession>A0ABY5VL45</accession>
<dbReference type="InterPro" id="IPR036388">
    <property type="entry name" value="WH-like_DNA-bd_sf"/>
</dbReference>
<dbReference type="SUPFAM" id="SSF46785">
    <property type="entry name" value="Winged helix' DNA-binding domain"/>
    <property type="match status" value="1"/>
</dbReference>
<dbReference type="SUPFAM" id="SSF53067">
    <property type="entry name" value="Actin-like ATPase domain"/>
    <property type="match status" value="1"/>
</dbReference>
<dbReference type="PANTHER" id="PTHR18964">
    <property type="entry name" value="ROK (REPRESSOR, ORF, KINASE) FAMILY"/>
    <property type="match status" value="1"/>
</dbReference>
<evidence type="ECO:0000256" key="1">
    <source>
        <dbReference type="ARBA" id="ARBA00002486"/>
    </source>
</evidence>
<dbReference type="PANTHER" id="PTHR18964:SF149">
    <property type="entry name" value="BIFUNCTIONAL UDP-N-ACETYLGLUCOSAMINE 2-EPIMERASE_N-ACETYLMANNOSAMINE KINASE"/>
    <property type="match status" value="1"/>
</dbReference>
<reference evidence="4" key="1">
    <citation type="journal article" date="2022" name="Cell">
        <title>Design, construction, and in vivo augmentation of a complex gut microbiome.</title>
        <authorList>
            <person name="Cheng A.G."/>
            <person name="Ho P.Y."/>
            <person name="Aranda-Diaz A."/>
            <person name="Jain S."/>
            <person name="Yu F.B."/>
            <person name="Meng X."/>
            <person name="Wang M."/>
            <person name="Iakiviak M."/>
            <person name="Nagashima K."/>
            <person name="Zhao A."/>
            <person name="Murugkar P."/>
            <person name="Patil A."/>
            <person name="Atabakhsh K."/>
            <person name="Weakley A."/>
            <person name="Yan J."/>
            <person name="Brumbaugh A.R."/>
            <person name="Higginbottom S."/>
            <person name="Dimas A."/>
            <person name="Shiver A.L."/>
            <person name="Deutschbauer A."/>
            <person name="Neff N."/>
            <person name="Sonnenburg J.L."/>
            <person name="Huang K.C."/>
            <person name="Fischbach M.A."/>
        </authorList>
    </citation>
    <scope>NUCLEOTIDE SEQUENCE</scope>
    <source>
        <strain evidence="4">DSM 19829</strain>
    </source>
</reference>
<dbReference type="Pfam" id="PF00480">
    <property type="entry name" value="ROK"/>
    <property type="match status" value="1"/>
</dbReference>
<gene>
    <name evidence="4" type="ORF">NQ502_08360</name>
</gene>
<name>A0ABY5VL45_9FIRM</name>
<keyword evidence="3" id="KW-0859">Xylose metabolism</keyword>
<protein>
    <submittedName>
        <fullName evidence="4">ROK family protein</fullName>
    </submittedName>
</protein>
<dbReference type="InterPro" id="IPR036390">
    <property type="entry name" value="WH_DNA-bd_sf"/>
</dbReference>
<dbReference type="Gene3D" id="3.30.420.40">
    <property type="match status" value="2"/>
</dbReference>
<evidence type="ECO:0000313" key="4">
    <source>
        <dbReference type="EMBL" id="UWP61027.1"/>
    </source>
</evidence>
<dbReference type="InterPro" id="IPR000600">
    <property type="entry name" value="ROK"/>
</dbReference>
<proteinExistence type="inferred from homology"/>